<dbReference type="Pfam" id="PF14111">
    <property type="entry name" value="DUF4283"/>
    <property type="match status" value="1"/>
</dbReference>
<dbReference type="EMBL" id="LRBV02000009">
    <property type="status" value="NOT_ANNOTATED_CDS"/>
    <property type="molecule type" value="Genomic_DNA"/>
</dbReference>
<dbReference type="PANTHER" id="PTHR31286:SF167">
    <property type="entry name" value="OS09G0268800 PROTEIN"/>
    <property type="match status" value="1"/>
</dbReference>
<evidence type="ECO:0000256" key="1">
    <source>
        <dbReference type="SAM" id="MobiDB-lite"/>
    </source>
</evidence>
<keyword evidence="4" id="KW-1185">Reference proteome</keyword>
<protein>
    <recommendedName>
        <fullName evidence="2">DUF4283 domain-containing protein</fullName>
    </recommendedName>
</protein>
<accession>A0A7N2MKT8</accession>
<evidence type="ECO:0000259" key="2">
    <source>
        <dbReference type="Pfam" id="PF14111"/>
    </source>
</evidence>
<dbReference type="InterPro" id="IPR040256">
    <property type="entry name" value="At4g02000-like"/>
</dbReference>
<feature type="compositionally biased region" description="Basic and acidic residues" evidence="1">
    <location>
        <begin position="244"/>
        <end position="272"/>
    </location>
</feature>
<feature type="compositionally biased region" description="Polar residues" evidence="1">
    <location>
        <begin position="274"/>
        <end position="283"/>
    </location>
</feature>
<dbReference type="EnsemblPlants" id="QL09p040040:mrna">
    <property type="protein sequence ID" value="QL09p040040:mrna"/>
    <property type="gene ID" value="QL09p040040"/>
</dbReference>
<reference evidence="3" key="2">
    <citation type="submission" date="2021-01" db="UniProtKB">
        <authorList>
            <consortium name="EnsemblPlants"/>
        </authorList>
    </citation>
    <scope>IDENTIFICATION</scope>
</reference>
<reference evidence="3 4" key="1">
    <citation type="journal article" date="2016" name="G3 (Bethesda)">
        <title>First Draft Assembly and Annotation of the Genome of a California Endemic Oak Quercus lobata Nee (Fagaceae).</title>
        <authorList>
            <person name="Sork V.L."/>
            <person name="Fitz-Gibbon S.T."/>
            <person name="Puiu D."/>
            <person name="Crepeau M."/>
            <person name="Gugger P.F."/>
            <person name="Sherman R."/>
            <person name="Stevens K."/>
            <person name="Langley C.H."/>
            <person name="Pellegrini M."/>
            <person name="Salzberg S.L."/>
        </authorList>
    </citation>
    <scope>NUCLEOTIDE SEQUENCE [LARGE SCALE GENOMIC DNA]</scope>
    <source>
        <strain evidence="3 4">cv. SW786</strain>
    </source>
</reference>
<name>A0A7N2MKT8_QUELO</name>
<dbReference type="PANTHER" id="PTHR31286">
    <property type="entry name" value="GLYCINE-RICH CELL WALL STRUCTURAL PROTEIN 1.8-LIKE"/>
    <property type="match status" value="1"/>
</dbReference>
<sequence>MMSYHLKNFTMAAKFLTRRALNIEAVTRTFSPLWRSVKGFEVRRSNDRVLLFTFEKKEEVERIMSNAPWSFNKHLVVLQWYDKEVPLKDLVFDKFSIWVQIHDVPLRFMNKAVAEKLCAVVGTVWKDIDEGETDGGSFLRMKCECLNHGDRDCDLWIESEGNLTKESQAYGAWIRAAPFVKGRNPVVKSDTAEVIAKLIKSGGRESRERFEERLKEIDMEMDRFDKMRGVFSGDNLEEEIVGIKDQKPTRKADESIQKLDDRHAENSNRHAENVASTEGFSQSRVHEANLC</sequence>
<dbReference type="Proteomes" id="UP000594261">
    <property type="component" value="Chromosome 9"/>
</dbReference>
<organism evidence="3 4">
    <name type="scientific">Quercus lobata</name>
    <name type="common">Valley oak</name>
    <dbReference type="NCBI Taxonomy" id="97700"/>
    <lineage>
        <taxon>Eukaryota</taxon>
        <taxon>Viridiplantae</taxon>
        <taxon>Streptophyta</taxon>
        <taxon>Embryophyta</taxon>
        <taxon>Tracheophyta</taxon>
        <taxon>Spermatophyta</taxon>
        <taxon>Magnoliopsida</taxon>
        <taxon>eudicotyledons</taxon>
        <taxon>Gunneridae</taxon>
        <taxon>Pentapetalae</taxon>
        <taxon>rosids</taxon>
        <taxon>fabids</taxon>
        <taxon>Fagales</taxon>
        <taxon>Fagaceae</taxon>
        <taxon>Quercus</taxon>
    </lineage>
</organism>
<proteinExistence type="predicted"/>
<evidence type="ECO:0000313" key="3">
    <source>
        <dbReference type="EnsemblPlants" id="QL09p040040:mrna"/>
    </source>
</evidence>
<dbReference type="InParanoid" id="A0A7N2MKT8"/>
<evidence type="ECO:0000313" key="4">
    <source>
        <dbReference type="Proteomes" id="UP000594261"/>
    </source>
</evidence>
<dbReference type="AlphaFoldDB" id="A0A7N2MKT8"/>
<feature type="region of interest" description="Disordered" evidence="1">
    <location>
        <begin position="244"/>
        <end position="291"/>
    </location>
</feature>
<dbReference type="Gramene" id="QL09p040040:mrna">
    <property type="protein sequence ID" value="QL09p040040:mrna"/>
    <property type="gene ID" value="QL09p040040"/>
</dbReference>
<dbReference type="InterPro" id="IPR025558">
    <property type="entry name" value="DUF4283"/>
</dbReference>
<feature type="domain" description="DUF4283" evidence="2">
    <location>
        <begin position="13"/>
        <end position="85"/>
    </location>
</feature>